<dbReference type="EMBL" id="OFSM01000032">
    <property type="protein sequence ID" value="SOY31805.1"/>
    <property type="molecule type" value="Genomic_DNA"/>
</dbReference>
<protein>
    <recommendedName>
        <fullName evidence="3">Telomeric repeat-binding factor 2</fullName>
    </recommendedName>
</protein>
<evidence type="ECO:0000313" key="1">
    <source>
        <dbReference type="EMBL" id="SOY31805.1"/>
    </source>
</evidence>
<organism evidence="1 2">
    <name type="scientific">Acetatifactor muris</name>
    <dbReference type="NCBI Taxonomy" id="879566"/>
    <lineage>
        <taxon>Bacteria</taxon>
        <taxon>Bacillati</taxon>
        <taxon>Bacillota</taxon>
        <taxon>Clostridia</taxon>
        <taxon>Lachnospirales</taxon>
        <taxon>Lachnospiraceae</taxon>
        <taxon>Acetatifactor</taxon>
    </lineage>
</organism>
<keyword evidence="2" id="KW-1185">Reference proteome</keyword>
<gene>
    <name evidence="1" type="ORF">AMURIS_04553</name>
</gene>
<name>A0A2K4ZMY1_9FIRM</name>
<proteinExistence type="predicted"/>
<evidence type="ECO:0008006" key="3">
    <source>
        <dbReference type="Google" id="ProtNLM"/>
    </source>
</evidence>
<evidence type="ECO:0000313" key="2">
    <source>
        <dbReference type="Proteomes" id="UP000236311"/>
    </source>
</evidence>
<dbReference type="AlphaFoldDB" id="A0A2K4ZMY1"/>
<dbReference type="OrthoDB" id="2041142at2"/>
<dbReference type="RefSeq" id="WP_103241783.1">
    <property type="nucleotide sequence ID" value="NZ_JANJZD010000034.1"/>
</dbReference>
<sequence length="246" mass="26529">MRHGRGLTVLLTAAMLSLGLTGCGENQIPDLTDEEIQAVGEYVAITLMKYDINHQSRLMELTAPEVIPEVPVQGQEEEPSGMGPVDDTPVVDSSGAGVSGDTSFSMEEVTGLPDGVTAAFLEHTVCDSYPNESDSMSMGFSLDASEGRKLLVLHFSLTNTTEQEQEIDLFSSDTIYSITVNESYTRRALTTLLPDDMGTYRENLSEGGSSSVVLVIEIEEQMAENITSVSLKVKNGDKIATIQLLP</sequence>
<dbReference type="PROSITE" id="PS51257">
    <property type="entry name" value="PROKAR_LIPOPROTEIN"/>
    <property type="match status" value="1"/>
</dbReference>
<reference evidence="1 2" key="1">
    <citation type="submission" date="2018-01" db="EMBL/GenBank/DDBJ databases">
        <authorList>
            <person name="Gaut B.S."/>
            <person name="Morton B.R."/>
            <person name="Clegg M.T."/>
            <person name="Duvall M.R."/>
        </authorList>
    </citation>
    <scope>NUCLEOTIDE SEQUENCE [LARGE SCALE GENOMIC DNA]</scope>
    <source>
        <strain evidence="1">GP69</strain>
    </source>
</reference>
<dbReference type="Proteomes" id="UP000236311">
    <property type="component" value="Unassembled WGS sequence"/>
</dbReference>
<accession>A0A2K4ZMY1</accession>